<keyword evidence="14 16" id="KW-0368">Histidine biosynthesis</keyword>
<sequence length="304" mass="32711">MSPSPNTPARDRLRIAIQKSGRLADPARALLTSCGLSWRESRDRLFCYGESLPVDLLLVRDDDIPGLIAEGVCDLGIVGRNVLLEQGYDRAAGGSALAFREWRALGFGGCRLALAVPDGWDWQGPEQLAGKRIATSYPASLTRWLAEQGIDAKVVLLSGSVEIAPRLGQADAICDLVSSGATLAANQLKPVTTLMESEAVLAGPAEALDATRGELAEMLLRRLDGALRIRHSKLLLFQAPRRVLPDLLPLLPDAETPTVMRLDDGDDLALQALCHGAVTWQRLEELKRAGARGLMVLPVEGMLA</sequence>
<keyword evidence="12 16" id="KW-0547">Nucleotide-binding</keyword>
<keyword evidence="10 16" id="KW-0808">Transferase</keyword>
<dbReference type="GO" id="GO:0005737">
    <property type="term" value="C:cytoplasm"/>
    <property type="evidence" value="ECO:0007669"/>
    <property type="project" value="UniProtKB-SubCell"/>
</dbReference>
<dbReference type="InterPro" id="IPR020621">
    <property type="entry name" value="ATP-PRT_HisG_long"/>
</dbReference>
<keyword evidence="9 16" id="KW-0328">Glycosyltransferase</keyword>
<evidence type="ECO:0000259" key="17">
    <source>
        <dbReference type="Pfam" id="PF01634"/>
    </source>
</evidence>
<dbReference type="NCBIfam" id="TIGR03455">
    <property type="entry name" value="HisG_C-term"/>
    <property type="match status" value="1"/>
</dbReference>
<evidence type="ECO:0000256" key="11">
    <source>
        <dbReference type="ARBA" id="ARBA00022723"/>
    </source>
</evidence>
<organism evidence="19 20">
    <name type="scientific">Lysobacter soli</name>
    <dbReference type="NCBI Taxonomy" id="453783"/>
    <lineage>
        <taxon>Bacteria</taxon>
        <taxon>Pseudomonadati</taxon>
        <taxon>Pseudomonadota</taxon>
        <taxon>Gammaproteobacteria</taxon>
        <taxon>Lysobacterales</taxon>
        <taxon>Lysobacteraceae</taxon>
        <taxon>Lysobacter</taxon>
    </lineage>
</organism>
<dbReference type="Pfam" id="PF08029">
    <property type="entry name" value="HisG_C"/>
    <property type="match status" value="1"/>
</dbReference>
<evidence type="ECO:0000256" key="2">
    <source>
        <dbReference type="ARBA" id="ARBA00004496"/>
    </source>
</evidence>
<evidence type="ECO:0000256" key="3">
    <source>
        <dbReference type="ARBA" id="ARBA00004667"/>
    </source>
</evidence>
<dbReference type="InterPro" id="IPR015867">
    <property type="entry name" value="N-reg_PII/ATP_PRibTrfase_C"/>
</dbReference>
<dbReference type="Proteomes" id="UP000256829">
    <property type="component" value="Unassembled WGS sequence"/>
</dbReference>
<accession>A0A3D8V7Z5</accession>
<dbReference type="EC" id="2.4.2.17" evidence="5 16"/>
<comment type="caution">
    <text evidence="19">The sequence shown here is derived from an EMBL/GenBank/DDBJ whole genome shotgun (WGS) entry which is preliminary data.</text>
</comment>
<keyword evidence="7 16" id="KW-0963">Cytoplasm</keyword>
<dbReference type="UniPathway" id="UPA00031">
    <property type="reaction ID" value="UER00006"/>
</dbReference>
<evidence type="ECO:0000256" key="9">
    <source>
        <dbReference type="ARBA" id="ARBA00022676"/>
    </source>
</evidence>
<dbReference type="SUPFAM" id="SSF53850">
    <property type="entry name" value="Periplasmic binding protein-like II"/>
    <property type="match status" value="1"/>
</dbReference>
<comment type="catalytic activity">
    <reaction evidence="1 16">
        <text>1-(5-phospho-beta-D-ribosyl)-ATP + diphosphate = 5-phospho-alpha-D-ribose 1-diphosphate + ATP</text>
        <dbReference type="Rhea" id="RHEA:18473"/>
        <dbReference type="ChEBI" id="CHEBI:30616"/>
        <dbReference type="ChEBI" id="CHEBI:33019"/>
        <dbReference type="ChEBI" id="CHEBI:58017"/>
        <dbReference type="ChEBI" id="CHEBI:73183"/>
        <dbReference type="EC" id="2.4.2.17"/>
    </reaction>
</comment>
<dbReference type="RefSeq" id="WP_115844615.1">
    <property type="nucleotide sequence ID" value="NZ_CP183976.1"/>
</dbReference>
<comment type="function">
    <text evidence="15 16">Catalyzes the condensation of ATP and 5-phosphoribose 1-diphosphate to form N'-(5'-phosphoribosyl)-ATP (PR-ATP). Has a crucial role in the pathway because the rate of histidine biosynthesis seems to be controlled primarily by regulation of HisG enzymatic activity.</text>
</comment>
<comment type="subcellular location">
    <subcellularLocation>
        <location evidence="2 16">Cytoplasm</location>
    </subcellularLocation>
</comment>
<evidence type="ECO:0000256" key="16">
    <source>
        <dbReference type="HAMAP-Rule" id="MF_00079"/>
    </source>
</evidence>
<dbReference type="PANTHER" id="PTHR21403:SF8">
    <property type="entry name" value="ATP PHOSPHORIBOSYLTRANSFERASE"/>
    <property type="match status" value="1"/>
</dbReference>
<dbReference type="PROSITE" id="PS01316">
    <property type="entry name" value="ATP_P_PHORIBOSYLTR"/>
    <property type="match status" value="1"/>
</dbReference>
<dbReference type="GO" id="GO:0003879">
    <property type="term" value="F:ATP phosphoribosyltransferase activity"/>
    <property type="evidence" value="ECO:0007669"/>
    <property type="project" value="UniProtKB-UniRule"/>
</dbReference>
<dbReference type="GO" id="GO:0000105">
    <property type="term" value="P:L-histidine biosynthetic process"/>
    <property type="evidence" value="ECO:0007669"/>
    <property type="project" value="UniProtKB-UniRule"/>
</dbReference>
<dbReference type="Gene3D" id="3.40.190.10">
    <property type="entry name" value="Periplasmic binding protein-like II"/>
    <property type="match status" value="2"/>
</dbReference>
<comment type="similarity">
    <text evidence="4 16">Belongs to the ATP phosphoribosyltransferase family. Long subfamily.</text>
</comment>
<dbReference type="GO" id="GO:0000287">
    <property type="term" value="F:magnesium ion binding"/>
    <property type="evidence" value="ECO:0007669"/>
    <property type="project" value="UniProtKB-UniRule"/>
</dbReference>
<dbReference type="Gene3D" id="3.30.70.120">
    <property type="match status" value="1"/>
</dbReference>
<dbReference type="GO" id="GO:0005524">
    <property type="term" value="F:ATP binding"/>
    <property type="evidence" value="ECO:0007669"/>
    <property type="project" value="UniProtKB-KW"/>
</dbReference>
<evidence type="ECO:0000256" key="14">
    <source>
        <dbReference type="ARBA" id="ARBA00023102"/>
    </source>
</evidence>
<evidence type="ECO:0000256" key="6">
    <source>
        <dbReference type="ARBA" id="ARBA00020998"/>
    </source>
</evidence>
<evidence type="ECO:0000256" key="10">
    <source>
        <dbReference type="ARBA" id="ARBA00022679"/>
    </source>
</evidence>
<comment type="activity regulation">
    <text evidence="16">Feedback inhibited by histidine.</text>
</comment>
<dbReference type="EMBL" id="QTJR01000017">
    <property type="protein sequence ID" value="RDY65550.1"/>
    <property type="molecule type" value="Genomic_DNA"/>
</dbReference>
<evidence type="ECO:0000313" key="19">
    <source>
        <dbReference type="EMBL" id="RDY65550.1"/>
    </source>
</evidence>
<evidence type="ECO:0000256" key="15">
    <source>
        <dbReference type="ARBA" id="ARBA00024861"/>
    </source>
</evidence>
<keyword evidence="20" id="KW-1185">Reference proteome</keyword>
<protein>
    <recommendedName>
        <fullName evidence="6 16">ATP phosphoribosyltransferase</fullName>
        <shortName evidence="16">ATP-PRT</shortName>
        <shortName evidence="16">ATP-PRTase</shortName>
        <ecNumber evidence="5 16">2.4.2.17</ecNumber>
    </recommendedName>
</protein>
<reference evidence="19 20" key="1">
    <citation type="submission" date="2018-08" db="EMBL/GenBank/DDBJ databases">
        <title>Lysobacter soli KCTC 22011, whole genome shotgun sequence.</title>
        <authorList>
            <person name="Zhang X."/>
            <person name="Feng G."/>
            <person name="Zhu H."/>
        </authorList>
    </citation>
    <scope>NUCLEOTIDE SEQUENCE [LARGE SCALE GENOMIC DNA]</scope>
    <source>
        <strain evidence="19 20">KCTC 22011</strain>
    </source>
</reference>
<feature type="domain" description="Histidine biosynthesis HisG C-terminal" evidence="18">
    <location>
        <begin position="231"/>
        <end position="300"/>
    </location>
</feature>
<feature type="domain" description="ATP phosphoribosyltransferase catalytic" evidence="17">
    <location>
        <begin position="60"/>
        <end position="224"/>
    </location>
</feature>
<proteinExistence type="inferred from homology"/>
<dbReference type="NCBIfam" id="TIGR00070">
    <property type="entry name" value="hisG"/>
    <property type="match status" value="1"/>
</dbReference>
<dbReference type="PANTHER" id="PTHR21403">
    <property type="entry name" value="ATP PHOSPHORIBOSYLTRANSFERASE ATP-PRTASE"/>
    <property type="match status" value="1"/>
</dbReference>
<keyword evidence="16" id="KW-0460">Magnesium</keyword>
<evidence type="ECO:0000256" key="7">
    <source>
        <dbReference type="ARBA" id="ARBA00022490"/>
    </source>
</evidence>
<dbReference type="InterPro" id="IPR001348">
    <property type="entry name" value="ATP_PRibTrfase_HisG"/>
</dbReference>
<evidence type="ECO:0000256" key="5">
    <source>
        <dbReference type="ARBA" id="ARBA00011946"/>
    </source>
</evidence>
<dbReference type="Pfam" id="PF01634">
    <property type="entry name" value="HisG"/>
    <property type="match status" value="1"/>
</dbReference>
<evidence type="ECO:0000256" key="8">
    <source>
        <dbReference type="ARBA" id="ARBA00022605"/>
    </source>
</evidence>
<dbReference type="InterPro" id="IPR018198">
    <property type="entry name" value="ATP_PRibTrfase_CS"/>
</dbReference>
<evidence type="ECO:0000259" key="18">
    <source>
        <dbReference type="Pfam" id="PF08029"/>
    </source>
</evidence>
<name>A0A3D8V7Z5_9GAMM</name>
<keyword evidence="8 16" id="KW-0028">Amino-acid biosynthesis</keyword>
<keyword evidence="11 16" id="KW-0479">Metal-binding</keyword>
<keyword evidence="13 16" id="KW-0067">ATP-binding</keyword>
<dbReference type="AlphaFoldDB" id="A0A3D8V7Z5"/>
<dbReference type="InterPro" id="IPR013820">
    <property type="entry name" value="ATP_PRibTrfase_cat"/>
</dbReference>
<evidence type="ECO:0000256" key="4">
    <source>
        <dbReference type="ARBA" id="ARBA00007955"/>
    </source>
</evidence>
<comment type="cofactor">
    <cofactor evidence="16">
        <name>Mg(2+)</name>
        <dbReference type="ChEBI" id="CHEBI:18420"/>
    </cofactor>
</comment>
<dbReference type="InterPro" id="IPR013115">
    <property type="entry name" value="HisG_C"/>
</dbReference>
<dbReference type="InterPro" id="IPR011322">
    <property type="entry name" value="N-reg_PII-like_a/b"/>
</dbReference>
<evidence type="ECO:0000313" key="20">
    <source>
        <dbReference type="Proteomes" id="UP000256829"/>
    </source>
</evidence>
<dbReference type="FunFam" id="3.40.190.10:FF:000008">
    <property type="entry name" value="ATP phosphoribosyltransferase"/>
    <property type="match status" value="1"/>
</dbReference>
<dbReference type="SUPFAM" id="SSF54913">
    <property type="entry name" value="GlnB-like"/>
    <property type="match status" value="1"/>
</dbReference>
<comment type="pathway">
    <text evidence="3 16">Amino-acid biosynthesis; L-histidine biosynthesis; L-histidine from 5-phospho-alpha-D-ribose 1-diphosphate: step 1/9.</text>
</comment>
<evidence type="ECO:0000256" key="1">
    <source>
        <dbReference type="ARBA" id="ARBA00000915"/>
    </source>
</evidence>
<gene>
    <name evidence="16" type="primary">hisG</name>
    <name evidence="19" type="ORF">DX912_17130</name>
</gene>
<evidence type="ECO:0000256" key="13">
    <source>
        <dbReference type="ARBA" id="ARBA00022840"/>
    </source>
</evidence>
<evidence type="ECO:0000256" key="12">
    <source>
        <dbReference type="ARBA" id="ARBA00022741"/>
    </source>
</evidence>
<dbReference type="HAMAP" id="MF_00079">
    <property type="entry name" value="HisG_Long"/>
    <property type="match status" value="1"/>
</dbReference>